<feature type="compositionally biased region" description="Basic residues" evidence="1">
    <location>
        <begin position="117"/>
        <end position="127"/>
    </location>
</feature>
<accession>A0ABR1KPG2</accession>
<feature type="compositionally biased region" description="Low complexity" evidence="1">
    <location>
        <begin position="134"/>
        <end position="146"/>
    </location>
</feature>
<feature type="compositionally biased region" description="Basic residues" evidence="1">
    <location>
        <begin position="147"/>
        <end position="163"/>
    </location>
</feature>
<evidence type="ECO:0000313" key="3">
    <source>
        <dbReference type="Proteomes" id="UP001363622"/>
    </source>
</evidence>
<gene>
    <name evidence="2" type="ORF">IWZ03DRAFT_439047</name>
</gene>
<feature type="region of interest" description="Disordered" evidence="1">
    <location>
        <begin position="52"/>
        <end position="105"/>
    </location>
</feature>
<feature type="compositionally biased region" description="Basic residues" evidence="1">
    <location>
        <begin position="70"/>
        <end position="80"/>
    </location>
</feature>
<evidence type="ECO:0000256" key="1">
    <source>
        <dbReference type="SAM" id="MobiDB-lite"/>
    </source>
</evidence>
<protein>
    <submittedName>
        <fullName evidence="2">Uncharacterized protein</fullName>
    </submittedName>
</protein>
<organism evidence="2 3">
    <name type="scientific">Phyllosticta citriasiana</name>
    <dbReference type="NCBI Taxonomy" id="595635"/>
    <lineage>
        <taxon>Eukaryota</taxon>
        <taxon>Fungi</taxon>
        <taxon>Dikarya</taxon>
        <taxon>Ascomycota</taxon>
        <taxon>Pezizomycotina</taxon>
        <taxon>Dothideomycetes</taxon>
        <taxon>Dothideomycetes incertae sedis</taxon>
        <taxon>Botryosphaeriales</taxon>
        <taxon>Phyllostictaceae</taxon>
        <taxon>Phyllosticta</taxon>
    </lineage>
</organism>
<feature type="region of interest" description="Disordered" evidence="1">
    <location>
        <begin position="117"/>
        <end position="196"/>
    </location>
</feature>
<feature type="compositionally biased region" description="Basic residues" evidence="1">
    <location>
        <begin position="183"/>
        <end position="193"/>
    </location>
</feature>
<dbReference type="Proteomes" id="UP001363622">
    <property type="component" value="Unassembled WGS sequence"/>
</dbReference>
<keyword evidence="3" id="KW-1185">Reference proteome</keyword>
<name>A0ABR1KPG2_9PEZI</name>
<reference evidence="2 3" key="1">
    <citation type="submission" date="2024-04" db="EMBL/GenBank/DDBJ databases">
        <title>Phyllosticta paracitricarpa is synonymous to the EU quarantine fungus P. citricarpa based on phylogenomic analyses.</title>
        <authorList>
            <consortium name="Lawrence Berkeley National Laboratory"/>
            <person name="Van Ingen-Buijs V.A."/>
            <person name="Van Westerhoven A.C."/>
            <person name="Haridas S."/>
            <person name="Skiadas P."/>
            <person name="Martin F."/>
            <person name="Groenewald J.Z."/>
            <person name="Crous P.W."/>
            <person name="Seidl M.F."/>
        </authorList>
    </citation>
    <scope>NUCLEOTIDE SEQUENCE [LARGE SCALE GENOMIC DNA]</scope>
    <source>
        <strain evidence="2 3">CBS 123371</strain>
    </source>
</reference>
<proteinExistence type="predicted"/>
<dbReference type="EMBL" id="JBBPHU010000004">
    <property type="protein sequence ID" value="KAK7518813.1"/>
    <property type="molecule type" value="Genomic_DNA"/>
</dbReference>
<evidence type="ECO:0000313" key="2">
    <source>
        <dbReference type="EMBL" id="KAK7518813.1"/>
    </source>
</evidence>
<comment type="caution">
    <text evidence="2">The sequence shown here is derived from an EMBL/GenBank/DDBJ whole genome shotgun (WGS) entry which is preliminary data.</text>
</comment>
<sequence>MGYLGRRRNKDTSSHLRRVLSQQRCHFPKPLTRAQDKAVSQHQGICARAAAPLTANKQHHYKSTPIPSQRNHHHRRRHGRQQQPPKRNPRHIAPSTRANQIPLDAAGAQKRLDNTLQRRHPSARHRGPNPQRNAPRLDPAPAQRARLPQRRRLAKRRPRRHARRELAPRARPPARVPRAAALRPRRRGPRRPARGAEPALAAAFGAVRDFGCAAARVGGRVGGGGASGLGCRGVFAVRGVRCASGLDQVFSGG</sequence>